<feature type="compositionally biased region" description="Acidic residues" evidence="1">
    <location>
        <begin position="756"/>
        <end position="767"/>
    </location>
</feature>
<feature type="compositionally biased region" description="Pro residues" evidence="1">
    <location>
        <begin position="248"/>
        <end position="258"/>
    </location>
</feature>
<dbReference type="Proteomes" id="UP001527925">
    <property type="component" value="Unassembled WGS sequence"/>
</dbReference>
<feature type="compositionally biased region" description="Low complexity" evidence="1">
    <location>
        <begin position="224"/>
        <end position="247"/>
    </location>
</feature>
<feature type="region of interest" description="Disordered" evidence="1">
    <location>
        <begin position="113"/>
        <end position="135"/>
    </location>
</feature>
<feature type="compositionally biased region" description="Basic residues" evidence="1">
    <location>
        <begin position="595"/>
        <end position="606"/>
    </location>
</feature>
<feature type="compositionally biased region" description="Basic residues" evidence="1">
    <location>
        <begin position="905"/>
        <end position="922"/>
    </location>
</feature>
<feature type="region of interest" description="Disordered" evidence="1">
    <location>
        <begin position="319"/>
        <end position="424"/>
    </location>
</feature>
<gene>
    <name evidence="2" type="ORF">HK105_206830</name>
</gene>
<feature type="compositionally biased region" description="Low complexity" evidence="1">
    <location>
        <begin position="678"/>
        <end position="688"/>
    </location>
</feature>
<feature type="region of interest" description="Disordered" evidence="1">
    <location>
        <begin position="224"/>
        <end position="276"/>
    </location>
</feature>
<protein>
    <submittedName>
        <fullName evidence="2">Uncharacterized protein</fullName>
    </submittedName>
</protein>
<feature type="compositionally biased region" description="Low complexity" evidence="1">
    <location>
        <begin position="842"/>
        <end position="855"/>
    </location>
</feature>
<feature type="compositionally biased region" description="Low complexity" evidence="1">
    <location>
        <begin position="569"/>
        <end position="594"/>
    </location>
</feature>
<feature type="compositionally biased region" description="Low complexity" evidence="1">
    <location>
        <begin position="343"/>
        <end position="367"/>
    </location>
</feature>
<feature type="region of interest" description="Disordered" evidence="1">
    <location>
        <begin position="494"/>
        <end position="647"/>
    </location>
</feature>
<feature type="compositionally biased region" description="Low complexity" evidence="1">
    <location>
        <begin position="871"/>
        <end position="881"/>
    </location>
</feature>
<evidence type="ECO:0000313" key="3">
    <source>
        <dbReference type="Proteomes" id="UP001527925"/>
    </source>
</evidence>
<sequence>MQPLAPLPAGPLAPLPAAQPFAPQPFADPHAPADAIRFYDRVLEASDRKLARLNTLGSKAKSEGYRHLVRSVRHHAFCLKMNCQLALPPIFVGDSLVASLGLPDFWADLCAGSPAQQPAQQPAPGLPAGPSPMDTDAIFDPLSSSIWSPSVESFGPFQPSLRMLELPAPQAFQQQQQPQHAQQQPPPQQQQPSPASAFAASVFGALSSMPFDLTLSLTPMPALASASAGPLSAPAPSFSSLPSMPSMPSMPPFVPPQLPQTQAPTAPTSPSTPLQPAAPALQHVLSPMAPVQPPAAAAPGQTMQLLAPVPSIQIHPAPAPMQAQATSPPGPSPSHAAPPPPLTLSLAPLPAGSQQQPQQQQGLMLQPTSPTLEPPSPIFAPVSPTQPQAAPQPLLLSSVQPAAPAGSGISGGPLASSNSPAQVAPGSLQITIPQGTAAADAAAAVAAAAAAVAAAAGAAAAASHSLPQDPPEGVMPEVPPTVLVEHHTSIIQESSLVRPLSPDAYHPRRGSPLKDAMADLRKSPSPPTGQQPMPNDVEFMACTDDPAPAKPAEMPCDMSCDPDSHDAAPLESATPPAAPSAHPRSAPRRSQSSHSLRKRRSLRRRSSSVEGGKSAAVDDSPPSAQPSGRMVSGSHRVSASTEPSETAASLQASSATIALASQASSHALLPAISSTISSASPSLGLSSTKTPSPQELPSSMAQQHPQAHMFSHREHDEEPVFSMARTQASVLTSMLSPTTATIGTTSSARHVIVFDDEPEDDDDDDDGVSGSAHSRLVTRRIGARRSTRRQASLLPVPTVSQGPIASAPPGGACASCSALMAQGNASSSSLATSAVTTSDCATSACSSSSADASDASDPEYGAPTTRRRTRSATSARIPAAPGDDCDAMVVDSDRLGAGDLVPAFRTRKSSRRSGQRAPRRHVVQQQQHQCPNCHHHRHASGGHSTSPPPVTSQKHQQHAGSSISIPPSTTSPVHKHNLRSTARTGAAALAAVHALSQGLAGVAVPLSPAASAKRHRNDFALTAAVALKSGGRLTRSAAAAAVAAAAPIAPAAAAESAYPSPPEPSSNQAL</sequence>
<feature type="compositionally biased region" description="Polar residues" evidence="1">
    <location>
        <begin position="689"/>
        <end position="705"/>
    </location>
</feature>
<reference evidence="2 3" key="1">
    <citation type="submission" date="2023-09" db="EMBL/GenBank/DDBJ databases">
        <title>Pangenome analysis of Batrachochytrium dendrobatidis and related Chytrids.</title>
        <authorList>
            <person name="Yacoub M.N."/>
            <person name="Stajich J.E."/>
            <person name="James T.Y."/>
        </authorList>
    </citation>
    <scope>NUCLEOTIDE SEQUENCE [LARGE SCALE GENOMIC DNA]</scope>
    <source>
        <strain evidence="2 3">JEL0888</strain>
    </source>
</reference>
<feature type="compositionally biased region" description="Low complexity" evidence="1">
    <location>
        <begin position="638"/>
        <end position="647"/>
    </location>
</feature>
<feature type="compositionally biased region" description="Low complexity" evidence="1">
    <location>
        <begin position="380"/>
        <end position="417"/>
    </location>
</feature>
<feature type="compositionally biased region" description="Low complexity" evidence="1">
    <location>
        <begin position="113"/>
        <end position="123"/>
    </location>
</feature>
<evidence type="ECO:0000313" key="2">
    <source>
        <dbReference type="EMBL" id="KAL2913670.1"/>
    </source>
</evidence>
<evidence type="ECO:0000256" key="1">
    <source>
        <dbReference type="SAM" id="MobiDB-lite"/>
    </source>
</evidence>
<feature type="compositionally biased region" description="Basic residues" evidence="1">
    <location>
        <begin position="776"/>
        <end position="788"/>
    </location>
</feature>
<feature type="region of interest" description="Disordered" evidence="1">
    <location>
        <begin position="170"/>
        <end position="197"/>
    </location>
</feature>
<feature type="region of interest" description="Disordered" evidence="1">
    <location>
        <begin position="678"/>
        <end position="714"/>
    </location>
</feature>
<dbReference type="EMBL" id="JADGIZ020000043">
    <property type="protein sequence ID" value="KAL2913670.1"/>
    <property type="molecule type" value="Genomic_DNA"/>
</dbReference>
<keyword evidence="3" id="KW-1185">Reference proteome</keyword>
<comment type="caution">
    <text evidence="2">The sequence shown here is derived from an EMBL/GenBank/DDBJ whole genome shotgun (WGS) entry which is preliminary data.</text>
</comment>
<proteinExistence type="predicted"/>
<feature type="compositionally biased region" description="Low complexity" evidence="1">
    <location>
        <begin position="923"/>
        <end position="932"/>
    </location>
</feature>
<name>A0ABR4N2C9_9FUNG</name>
<feature type="region of interest" description="Disordered" evidence="1">
    <location>
        <begin position="901"/>
        <end position="979"/>
    </location>
</feature>
<feature type="compositionally biased region" description="Pro residues" evidence="1">
    <location>
        <begin position="328"/>
        <end position="342"/>
    </location>
</feature>
<feature type="region of interest" description="Disordered" evidence="1">
    <location>
        <begin position="842"/>
        <end position="888"/>
    </location>
</feature>
<feature type="compositionally biased region" description="Low complexity" evidence="1">
    <location>
        <begin position="961"/>
        <end position="972"/>
    </location>
</feature>
<feature type="compositionally biased region" description="Low complexity" evidence="1">
    <location>
        <begin position="259"/>
        <end position="276"/>
    </location>
</feature>
<feature type="compositionally biased region" description="Low complexity" evidence="1">
    <location>
        <begin position="170"/>
        <end position="183"/>
    </location>
</feature>
<feature type="region of interest" description="Disordered" evidence="1">
    <location>
        <begin position="756"/>
        <end position="808"/>
    </location>
</feature>
<accession>A0ABR4N2C9</accession>
<feature type="compositionally biased region" description="Polar residues" evidence="1">
    <location>
        <begin position="951"/>
        <end position="960"/>
    </location>
</feature>
<organism evidence="2 3">
    <name type="scientific">Polyrhizophydium stewartii</name>
    <dbReference type="NCBI Taxonomy" id="2732419"/>
    <lineage>
        <taxon>Eukaryota</taxon>
        <taxon>Fungi</taxon>
        <taxon>Fungi incertae sedis</taxon>
        <taxon>Chytridiomycota</taxon>
        <taxon>Chytridiomycota incertae sedis</taxon>
        <taxon>Chytridiomycetes</taxon>
        <taxon>Rhizophydiales</taxon>
        <taxon>Rhizophydiales incertae sedis</taxon>
        <taxon>Polyrhizophydium</taxon>
    </lineage>
</organism>